<feature type="region of interest" description="Disordered" evidence="1">
    <location>
        <begin position="287"/>
        <end position="457"/>
    </location>
</feature>
<proteinExistence type="predicted"/>
<evidence type="ECO:0000313" key="4">
    <source>
        <dbReference type="Proteomes" id="UP000750711"/>
    </source>
</evidence>
<dbReference type="AlphaFoldDB" id="A0A9P8L6L5"/>
<organism evidence="3 4">
    <name type="scientific">Trichoglossum hirsutum</name>
    <dbReference type="NCBI Taxonomy" id="265104"/>
    <lineage>
        <taxon>Eukaryota</taxon>
        <taxon>Fungi</taxon>
        <taxon>Dikarya</taxon>
        <taxon>Ascomycota</taxon>
        <taxon>Pezizomycotina</taxon>
        <taxon>Geoglossomycetes</taxon>
        <taxon>Geoglossales</taxon>
        <taxon>Geoglossaceae</taxon>
        <taxon>Trichoglossum</taxon>
    </lineage>
</organism>
<feature type="compositionally biased region" description="Low complexity" evidence="1">
    <location>
        <begin position="333"/>
        <end position="343"/>
    </location>
</feature>
<keyword evidence="2" id="KW-0732">Signal</keyword>
<feature type="region of interest" description="Disordered" evidence="1">
    <location>
        <begin position="86"/>
        <end position="121"/>
    </location>
</feature>
<feature type="compositionally biased region" description="Acidic residues" evidence="1">
    <location>
        <begin position="314"/>
        <end position="323"/>
    </location>
</feature>
<evidence type="ECO:0000313" key="3">
    <source>
        <dbReference type="EMBL" id="KAH0548526.1"/>
    </source>
</evidence>
<dbReference type="Proteomes" id="UP000750711">
    <property type="component" value="Unassembled WGS sequence"/>
</dbReference>
<name>A0A9P8L6L5_9PEZI</name>
<feature type="chain" id="PRO_5040418455" evidence="2">
    <location>
        <begin position="17"/>
        <end position="531"/>
    </location>
</feature>
<evidence type="ECO:0000256" key="2">
    <source>
        <dbReference type="SAM" id="SignalP"/>
    </source>
</evidence>
<protein>
    <submittedName>
        <fullName evidence="3">Uncharacterized protein</fullName>
    </submittedName>
</protein>
<comment type="caution">
    <text evidence="3">The sequence shown here is derived from an EMBL/GenBank/DDBJ whole genome shotgun (WGS) entry which is preliminary data.</text>
</comment>
<reference evidence="3" key="1">
    <citation type="submission" date="2021-03" db="EMBL/GenBank/DDBJ databases">
        <title>Comparative genomics and phylogenomic investigation of the class Geoglossomycetes provide insights into ecological specialization and systematics.</title>
        <authorList>
            <person name="Melie T."/>
            <person name="Pirro S."/>
            <person name="Miller A.N."/>
            <person name="Quandt A."/>
        </authorList>
    </citation>
    <scope>NUCLEOTIDE SEQUENCE</scope>
    <source>
        <strain evidence="3">CAQ_001_2017</strain>
    </source>
</reference>
<gene>
    <name evidence="3" type="ORF">GP486_007930</name>
</gene>
<evidence type="ECO:0000256" key="1">
    <source>
        <dbReference type="SAM" id="MobiDB-lite"/>
    </source>
</evidence>
<feature type="compositionally biased region" description="Polar residues" evidence="1">
    <location>
        <begin position="405"/>
        <end position="425"/>
    </location>
</feature>
<feature type="compositionally biased region" description="Low complexity" evidence="1">
    <location>
        <begin position="380"/>
        <end position="396"/>
    </location>
</feature>
<accession>A0A9P8L6L5</accession>
<feature type="signal peptide" evidence="2">
    <location>
        <begin position="1"/>
        <end position="16"/>
    </location>
</feature>
<sequence length="531" mass="58795">MSLAVALQSVLYYVLSCQPCLSIADERRRARQAALGNQEKSHVAMGRPQPHHYAHPAPFSTNIYWQEEIDVGPGPPPQRLTRAERKRKLNGQGPESSGYVSPEGMHTPTREEPSGSNWNRRRYHREDEPLWGRDIYRNTRDEDGARPARRALSGCSVGLPGAKVPGGDAAYHYTLRNPPVNEHHPPVVSTPPLHRSETLWMLQPPPSPSVMAGRIPVSRSQSSIRLRKAEGPGRHAVGKLAVERVRSEENSSTESDLQFIMYRRREVQNREEHQSSKLWNWESQDGELGVELPPGWGPVEGRRKQKRRPIPIEISEDETASDDDATRLAQPVPTTSSSPSLRSSRLKRHSDPSFLEAKNSSLILDASVSPPQRPPPPSIPTERSSNSAEPCRTTTTPEPPLSPTIQATEQHASSQILQEIGSPNCSPAARPSSPHHLAEPRVPSPTATVPPRQELPLRNEVLPLPPLFPEPRSDLKDNKSITTTTTIAAITTTTPTERLTKPSRNMIGFDTCSVAQARRLPPAIDGLTMLF</sequence>
<keyword evidence="4" id="KW-1185">Reference proteome</keyword>
<dbReference type="EMBL" id="JAGHQM010002573">
    <property type="protein sequence ID" value="KAH0548526.1"/>
    <property type="molecule type" value="Genomic_DNA"/>
</dbReference>